<organism evidence="1 2">
    <name type="scientific">Panagrolaimus sp. JU765</name>
    <dbReference type="NCBI Taxonomy" id="591449"/>
    <lineage>
        <taxon>Eukaryota</taxon>
        <taxon>Metazoa</taxon>
        <taxon>Ecdysozoa</taxon>
        <taxon>Nematoda</taxon>
        <taxon>Chromadorea</taxon>
        <taxon>Rhabditida</taxon>
        <taxon>Tylenchina</taxon>
        <taxon>Panagrolaimomorpha</taxon>
        <taxon>Panagrolaimoidea</taxon>
        <taxon>Panagrolaimidae</taxon>
        <taxon>Panagrolaimus</taxon>
    </lineage>
</organism>
<evidence type="ECO:0000313" key="1">
    <source>
        <dbReference type="Proteomes" id="UP000887576"/>
    </source>
</evidence>
<evidence type="ECO:0000313" key="2">
    <source>
        <dbReference type="WBParaSite" id="JU765_v2.g9283.t2"/>
    </source>
</evidence>
<name>A0AC34RQR8_9BILA</name>
<accession>A0AC34RQR8</accession>
<dbReference type="Proteomes" id="UP000887576">
    <property type="component" value="Unplaced"/>
</dbReference>
<dbReference type="WBParaSite" id="JU765_v2.g9283.t2">
    <property type="protein sequence ID" value="JU765_v2.g9283.t2"/>
    <property type="gene ID" value="JU765_v2.g9283"/>
</dbReference>
<protein>
    <submittedName>
        <fullName evidence="2">Transmembrane protein 129</fullName>
    </submittedName>
</protein>
<sequence>MDGIPQEELFLSVAIFVLLSFVVIFPPFEARQSGLVIPHVFHFIVKEERFDFIQHHLRRSCLTILIHALLPMIYTLIMYFYYFENFQHVGSFVFIKLMVRISFTLLFLALGYIYMIWRNNYAAHSIMKNIRKYVNENNTLGSLITQINDECREYDNFKVEYIGYSKVLVTESWVIKVSMYSVAFIKKSDARAKLIRALDSIVPSDTSGKQLLDVLVESVSGVALPLSIRVYDRQMFNDLKDKLGGQVEIVYGIYFKASLNEQFVQVFEHQILDNPRYNYDNRYPLEDCLGCQSISANIKLQKHCLDTPEAPPCRNCSCKPMWCSRCISRIFASKQDPSRTDQWMNGKAECPTCRANFCALDVCLLSGVEIENSG</sequence>
<proteinExistence type="predicted"/>
<reference evidence="2" key="1">
    <citation type="submission" date="2022-11" db="UniProtKB">
        <authorList>
            <consortium name="WormBaseParasite"/>
        </authorList>
    </citation>
    <scope>IDENTIFICATION</scope>
</reference>